<dbReference type="InterPro" id="IPR036291">
    <property type="entry name" value="NAD(P)-bd_dom_sf"/>
</dbReference>
<evidence type="ECO:0000256" key="1">
    <source>
        <dbReference type="ARBA" id="ARBA00023002"/>
    </source>
</evidence>
<dbReference type="Pfam" id="PF01408">
    <property type="entry name" value="GFO_IDH_MocA"/>
    <property type="match status" value="1"/>
</dbReference>
<keyword evidence="1" id="KW-0560">Oxidoreductase</keyword>
<keyword evidence="5" id="KW-1185">Reference proteome</keyword>
<dbReference type="OrthoDB" id="9815825at2"/>
<dbReference type="GO" id="GO:0016491">
    <property type="term" value="F:oxidoreductase activity"/>
    <property type="evidence" value="ECO:0007669"/>
    <property type="project" value="UniProtKB-KW"/>
</dbReference>
<evidence type="ECO:0000313" key="5">
    <source>
        <dbReference type="Proteomes" id="UP000250369"/>
    </source>
</evidence>
<dbReference type="Gene3D" id="3.30.360.10">
    <property type="entry name" value="Dihydrodipicolinate Reductase, domain 2"/>
    <property type="match status" value="1"/>
</dbReference>
<protein>
    <recommendedName>
        <fullName evidence="6">Gfo/Idh/MocA family oxidoreductase</fullName>
    </recommendedName>
</protein>
<proteinExistence type="predicted"/>
<feature type="domain" description="GFO/IDH/MocA-like oxidoreductase" evidence="3">
    <location>
        <begin position="131"/>
        <end position="253"/>
    </location>
</feature>
<sequence>MSKIRLGIIGCGGMALTHSGGFGYLADRVEIAATCDIVEERARQAAEQTGAKLAVTDYRELLDAVDAVLVVLPHDLHFEVGMTCLKAGKHVLMEKPMCNTEQECIELIRTAEETGKVLMTAYPVRFWPIVLKLKELLDAKTYGECFQLSIWTEQFTRYYDGHWALSADRLGGGQFFSHGCHYVDIMLWMLGRPVRGTHIGTNFGTPWMEKEGTSNATIEFESGALGYHFGTWGARGSRLGWSIHAHCTEGMLEIKQADFKLYAHTQMNEEIANLDTESRTQVLFEADSSGKFTHYELEHFLDCIRTGDRPITDGPTSLQGLRVIWRLYEAEKNGSIADLRGLGLDEDWQAVQVSSGMAD</sequence>
<name>A0A329LPQ1_9BACL</name>
<evidence type="ECO:0008006" key="6">
    <source>
        <dbReference type="Google" id="ProtNLM"/>
    </source>
</evidence>
<dbReference type="RefSeq" id="WP_113036643.1">
    <property type="nucleotide sequence ID" value="NZ_QMFB01000052.1"/>
</dbReference>
<evidence type="ECO:0000259" key="2">
    <source>
        <dbReference type="Pfam" id="PF01408"/>
    </source>
</evidence>
<dbReference type="InterPro" id="IPR055170">
    <property type="entry name" value="GFO_IDH_MocA-like_dom"/>
</dbReference>
<dbReference type="GO" id="GO:0000166">
    <property type="term" value="F:nucleotide binding"/>
    <property type="evidence" value="ECO:0007669"/>
    <property type="project" value="InterPro"/>
</dbReference>
<accession>A0A329LPQ1</accession>
<evidence type="ECO:0000313" key="4">
    <source>
        <dbReference type="EMBL" id="RAV09210.1"/>
    </source>
</evidence>
<dbReference type="PANTHER" id="PTHR43818:SF11">
    <property type="entry name" value="BCDNA.GH03377"/>
    <property type="match status" value="1"/>
</dbReference>
<dbReference type="Proteomes" id="UP000250369">
    <property type="component" value="Unassembled WGS sequence"/>
</dbReference>
<organism evidence="4 5">
    <name type="scientific">Paenibacillus contaminans</name>
    <dbReference type="NCBI Taxonomy" id="450362"/>
    <lineage>
        <taxon>Bacteria</taxon>
        <taxon>Bacillati</taxon>
        <taxon>Bacillota</taxon>
        <taxon>Bacilli</taxon>
        <taxon>Bacillales</taxon>
        <taxon>Paenibacillaceae</taxon>
        <taxon>Paenibacillus</taxon>
    </lineage>
</organism>
<dbReference type="Pfam" id="PF22725">
    <property type="entry name" value="GFO_IDH_MocA_C3"/>
    <property type="match status" value="1"/>
</dbReference>
<dbReference type="AlphaFoldDB" id="A0A329LPQ1"/>
<comment type="caution">
    <text evidence="4">The sequence shown here is derived from an EMBL/GenBank/DDBJ whole genome shotgun (WGS) entry which is preliminary data.</text>
</comment>
<dbReference type="SUPFAM" id="SSF51735">
    <property type="entry name" value="NAD(P)-binding Rossmann-fold domains"/>
    <property type="match status" value="1"/>
</dbReference>
<evidence type="ECO:0000259" key="3">
    <source>
        <dbReference type="Pfam" id="PF22725"/>
    </source>
</evidence>
<dbReference type="InterPro" id="IPR000683">
    <property type="entry name" value="Gfo/Idh/MocA-like_OxRdtase_N"/>
</dbReference>
<reference evidence="4 5" key="1">
    <citation type="journal article" date="2009" name="Int. J. Syst. Evol. Microbiol.">
        <title>Paenibacillus contaminans sp. nov., isolated from a contaminated laboratory plate.</title>
        <authorList>
            <person name="Chou J.H."/>
            <person name="Lee J.H."/>
            <person name="Lin M.C."/>
            <person name="Chang P.S."/>
            <person name="Arun A.B."/>
            <person name="Young C.C."/>
            <person name="Chen W.M."/>
        </authorList>
    </citation>
    <scope>NUCLEOTIDE SEQUENCE [LARGE SCALE GENOMIC DNA]</scope>
    <source>
        <strain evidence="4 5">CKOBP-6</strain>
    </source>
</reference>
<dbReference type="PANTHER" id="PTHR43818">
    <property type="entry name" value="BCDNA.GH03377"/>
    <property type="match status" value="1"/>
</dbReference>
<gene>
    <name evidence="4" type="ORF">DQG23_39970</name>
</gene>
<dbReference type="SUPFAM" id="SSF55347">
    <property type="entry name" value="Glyceraldehyde-3-phosphate dehydrogenase-like, C-terminal domain"/>
    <property type="match status" value="1"/>
</dbReference>
<dbReference type="EMBL" id="QMFB01000052">
    <property type="protein sequence ID" value="RAV09210.1"/>
    <property type="molecule type" value="Genomic_DNA"/>
</dbReference>
<feature type="domain" description="Gfo/Idh/MocA-like oxidoreductase N-terminal" evidence="2">
    <location>
        <begin position="4"/>
        <end position="121"/>
    </location>
</feature>
<dbReference type="InterPro" id="IPR050463">
    <property type="entry name" value="Gfo/Idh/MocA_oxidrdct_glycsds"/>
</dbReference>
<dbReference type="Gene3D" id="3.40.50.720">
    <property type="entry name" value="NAD(P)-binding Rossmann-like Domain"/>
    <property type="match status" value="1"/>
</dbReference>